<proteinExistence type="predicted"/>
<dbReference type="Proteomes" id="UP000886824">
    <property type="component" value="Unassembled WGS sequence"/>
</dbReference>
<dbReference type="InterPro" id="IPR012504">
    <property type="entry name" value="Spore_YabP"/>
</dbReference>
<name>A0A9D2CDN6_9FIRM</name>
<reference evidence="1" key="1">
    <citation type="journal article" date="2021" name="PeerJ">
        <title>Extensive microbial diversity within the chicken gut microbiome revealed by metagenomics and culture.</title>
        <authorList>
            <person name="Gilroy R."/>
            <person name="Ravi A."/>
            <person name="Getino M."/>
            <person name="Pursley I."/>
            <person name="Horton D.L."/>
            <person name="Alikhan N.F."/>
            <person name="Baker D."/>
            <person name="Gharbi K."/>
            <person name="Hall N."/>
            <person name="Watson M."/>
            <person name="Adriaenssens E.M."/>
            <person name="Foster-Nyarko E."/>
            <person name="Jarju S."/>
            <person name="Secka A."/>
            <person name="Antonio M."/>
            <person name="Oren A."/>
            <person name="Chaudhuri R.R."/>
            <person name="La Ragione R."/>
            <person name="Hildebrand F."/>
            <person name="Pallen M.J."/>
        </authorList>
    </citation>
    <scope>NUCLEOTIDE SEQUENCE</scope>
    <source>
        <strain evidence="1">CHK33-7979</strain>
    </source>
</reference>
<dbReference type="PIRSF" id="PIRSF011576">
    <property type="entry name" value="YabP"/>
    <property type="match status" value="1"/>
</dbReference>
<dbReference type="GO" id="GO:0030435">
    <property type="term" value="P:sporulation resulting in formation of a cellular spore"/>
    <property type="evidence" value="ECO:0007669"/>
    <property type="project" value="InterPro"/>
</dbReference>
<sequence>MQYEEKRPRQEAADHHVILEGRASLSVSGVEEVESFDENAIVMRTSLGTLVVRGEELHLEKLSLDGGDLRVEGMVDSLTYEDDGGSRGGFLARLFR</sequence>
<dbReference type="NCBIfam" id="TIGR02892">
    <property type="entry name" value="spore_yabP"/>
    <property type="match status" value="1"/>
</dbReference>
<dbReference type="AlphaFoldDB" id="A0A9D2CDN6"/>
<evidence type="ECO:0000313" key="2">
    <source>
        <dbReference type="Proteomes" id="UP000886824"/>
    </source>
</evidence>
<protein>
    <submittedName>
        <fullName evidence="1">Sporulation protein YabP</fullName>
    </submittedName>
</protein>
<comment type="caution">
    <text evidence="1">The sequence shown here is derived from an EMBL/GenBank/DDBJ whole genome shotgun (WGS) entry which is preliminary data.</text>
</comment>
<organism evidence="1 2">
    <name type="scientific">Candidatus Intestinimonas merdavium</name>
    <dbReference type="NCBI Taxonomy" id="2838622"/>
    <lineage>
        <taxon>Bacteria</taxon>
        <taxon>Bacillati</taxon>
        <taxon>Bacillota</taxon>
        <taxon>Clostridia</taxon>
        <taxon>Eubacteriales</taxon>
        <taxon>Intestinimonas</taxon>
    </lineage>
</organism>
<evidence type="ECO:0000313" key="1">
    <source>
        <dbReference type="EMBL" id="HIY74111.1"/>
    </source>
</evidence>
<dbReference type="Gene3D" id="2.60.40.2000">
    <property type="match status" value="1"/>
</dbReference>
<gene>
    <name evidence="1" type="primary">yabP</name>
    <name evidence="1" type="ORF">H9826_09095</name>
</gene>
<dbReference type="InterPro" id="IPR022476">
    <property type="entry name" value="Spore_YabP/YqfC"/>
</dbReference>
<dbReference type="Pfam" id="PF07873">
    <property type="entry name" value="YabP"/>
    <property type="match status" value="1"/>
</dbReference>
<accession>A0A9D2CDN6</accession>
<dbReference type="InterPro" id="IPR038705">
    <property type="entry name" value="YabP_sf"/>
</dbReference>
<reference evidence="1" key="2">
    <citation type="submission" date="2021-04" db="EMBL/GenBank/DDBJ databases">
        <authorList>
            <person name="Gilroy R."/>
        </authorList>
    </citation>
    <scope>NUCLEOTIDE SEQUENCE</scope>
    <source>
        <strain evidence="1">CHK33-7979</strain>
    </source>
</reference>
<dbReference type="EMBL" id="DXCX01000094">
    <property type="protein sequence ID" value="HIY74111.1"/>
    <property type="molecule type" value="Genomic_DNA"/>
</dbReference>